<keyword evidence="1" id="KW-0732">Signal</keyword>
<dbReference type="AlphaFoldDB" id="A0A426YL20"/>
<sequence length="124" mass="13982">MKKTTSRKRLPTMLSWLSMIRSTTLASGQSYLLQVGSAHARLVEYMYEELRYGTLLVLGLLSHRAVEDVRRYASWRQDLIKVDDDLPARLDLSGSVAWRGAPCMTYLACAASHSARCPKHVLGR</sequence>
<dbReference type="EMBL" id="AMZH03011674">
    <property type="protein sequence ID" value="RRT52432.1"/>
    <property type="molecule type" value="Genomic_DNA"/>
</dbReference>
<reference evidence="2 3" key="1">
    <citation type="journal article" date="2014" name="Agronomy (Basel)">
        <title>A Draft Genome Sequence for Ensete ventricosum, the Drought-Tolerant Tree Against Hunger.</title>
        <authorList>
            <person name="Harrison J."/>
            <person name="Moore K.A."/>
            <person name="Paszkiewicz K."/>
            <person name="Jones T."/>
            <person name="Grant M."/>
            <person name="Ambacheew D."/>
            <person name="Muzemil S."/>
            <person name="Studholme D.J."/>
        </authorList>
    </citation>
    <scope>NUCLEOTIDE SEQUENCE [LARGE SCALE GENOMIC DNA]</scope>
</reference>
<gene>
    <name evidence="2" type="ORF">B296_00037860</name>
</gene>
<proteinExistence type="predicted"/>
<evidence type="ECO:0000313" key="2">
    <source>
        <dbReference type="EMBL" id="RRT52432.1"/>
    </source>
</evidence>
<protein>
    <submittedName>
        <fullName evidence="2">Uncharacterized protein</fullName>
    </submittedName>
</protein>
<comment type="caution">
    <text evidence="2">The sequence shown here is derived from an EMBL/GenBank/DDBJ whole genome shotgun (WGS) entry which is preliminary data.</text>
</comment>
<feature type="signal peptide" evidence="1">
    <location>
        <begin position="1"/>
        <end position="26"/>
    </location>
</feature>
<accession>A0A426YL20</accession>
<evidence type="ECO:0000256" key="1">
    <source>
        <dbReference type="SAM" id="SignalP"/>
    </source>
</evidence>
<name>A0A426YL20_ENSVE</name>
<evidence type="ECO:0000313" key="3">
    <source>
        <dbReference type="Proteomes" id="UP000287651"/>
    </source>
</evidence>
<feature type="chain" id="PRO_5019182515" evidence="1">
    <location>
        <begin position="27"/>
        <end position="124"/>
    </location>
</feature>
<dbReference type="Proteomes" id="UP000287651">
    <property type="component" value="Unassembled WGS sequence"/>
</dbReference>
<organism evidence="2 3">
    <name type="scientific">Ensete ventricosum</name>
    <name type="common">Abyssinian banana</name>
    <name type="synonym">Musa ensete</name>
    <dbReference type="NCBI Taxonomy" id="4639"/>
    <lineage>
        <taxon>Eukaryota</taxon>
        <taxon>Viridiplantae</taxon>
        <taxon>Streptophyta</taxon>
        <taxon>Embryophyta</taxon>
        <taxon>Tracheophyta</taxon>
        <taxon>Spermatophyta</taxon>
        <taxon>Magnoliopsida</taxon>
        <taxon>Liliopsida</taxon>
        <taxon>Zingiberales</taxon>
        <taxon>Musaceae</taxon>
        <taxon>Ensete</taxon>
    </lineage>
</organism>